<feature type="compositionally biased region" description="Low complexity" evidence="1">
    <location>
        <begin position="247"/>
        <end position="256"/>
    </location>
</feature>
<feature type="region of interest" description="Disordered" evidence="1">
    <location>
        <begin position="241"/>
        <end position="271"/>
    </location>
</feature>
<evidence type="ECO:0000256" key="1">
    <source>
        <dbReference type="SAM" id="MobiDB-lite"/>
    </source>
</evidence>
<evidence type="ECO:0000256" key="2">
    <source>
        <dbReference type="SAM" id="Phobius"/>
    </source>
</evidence>
<keyword evidence="2" id="KW-0472">Membrane</keyword>
<feature type="transmembrane region" description="Helical" evidence="2">
    <location>
        <begin position="48"/>
        <end position="68"/>
    </location>
</feature>
<name>A0A7M7PTA1_STRPU</name>
<keyword evidence="2" id="KW-0812">Transmembrane</keyword>
<dbReference type="RefSeq" id="XP_030856121.1">
    <property type="nucleotide sequence ID" value="XM_031000261.1"/>
</dbReference>
<organism evidence="3 4">
    <name type="scientific">Strongylocentrotus purpuratus</name>
    <name type="common">Purple sea urchin</name>
    <dbReference type="NCBI Taxonomy" id="7668"/>
    <lineage>
        <taxon>Eukaryota</taxon>
        <taxon>Metazoa</taxon>
        <taxon>Echinodermata</taxon>
        <taxon>Eleutherozoa</taxon>
        <taxon>Echinozoa</taxon>
        <taxon>Echinoidea</taxon>
        <taxon>Euechinoidea</taxon>
        <taxon>Echinacea</taxon>
        <taxon>Camarodonta</taxon>
        <taxon>Echinidea</taxon>
        <taxon>Strongylocentrotidae</taxon>
        <taxon>Strongylocentrotus</taxon>
    </lineage>
</organism>
<evidence type="ECO:0000313" key="3">
    <source>
        <dbReference type="EnsemblMetazoa" id="XP_030856121"/>
    </source>
</evidence>
<feature type="transmembrane region" description="Helical" evidence="2">
    <location>
        <begin position="103"/>
        <end position="122"/>
    </location>
</feature>
<dbReference type="KEGG" id="spu:115929990"/>
<dbReference type="Proteomes" id="UP000007110">
    <property type="component" value="Unassembled WGS sequence"/>
</dbReference>
<dbReference type="AlphaFoldDB" id="A0A7M7PTA1"/>
<reference evidence="3" key="2">
    <citation type="submission" date="2021-01" db="UniProtKB">
        <authorList>
            <consortium name="EnsemblMetazoa"/>
        </authorList>
    </citation>
    <scope>IDENTIFICATION</scope>
</reference>
<sequence>MEFDTVNGFKCKAYCKWVFGHSRARNITPTIWVSVSEEEDAEQEVIDVQIIAIITTIIDITIAVIVIISMGPSSMFDPEFGNSTVGRRRETGAAVAPTSSSRLGMFSVIALLGIGIGMTMSSVGGWTDSSVGKAGIAIFSISFFIFVIVGFMRVNSMMKFQSPDFQEYAGELDAGTRTFEGGSTLLSQADETTSYIIQTGALQPGRVAMGTQPGYLRGLTQPYPPHATNYLGAAYPPNPVQPSNMGVVDPPSEGESVPPPPSYDDVIAGNV</sequence>
<keyword evidence="4" id="KW-1185">Reference proteome</keyword>
<proteinExistence type="predicted"/>
<reference evidence="4" key="1">
    <citation type="submission" date="2015-02" db="EMBL/GenBank/DDBJ databases">
        <title>Genome sequencing for Strongylocentrotus purpuratus.</title>
        <authorList>
            <person name="Murali S."/>
            <person name="Liu Y."/>
            <person name="Vee V."/>
            <person name="English A."/>
            <person name="Wang M."/>
            <person name="Skinner E."/>
            <person name="Han Y."/>
            <person name="Muzny D.M."/>
            <person name="Worley K.C."/>
            <person name="Gibbs R.A."/>
        </authorList>
    </citation>
    <scope>NUCLEOTIDE SEQUENCE</scope>
</reference>
<evidence type="ECO:0000313" key="4">
    <source>
        <dbReference type="Proteomes" id="UP000007110"/>
    </source>
</evidence>
<protein>
    <submittedName>
        <fullName evidence="3">Uncharacterized protein</fullName>
    </submittedName>
</protein>
<dbReference type="GeneID" id="115929990"/>
<dbReference type="EnsemblMetazoa" id="XM_031000261">
    <property type="protein sequence ID" value="XP_030856121"/>
    <property type="gene ID" value="LOC115929990"/>
</dbReference>
<accession>A0A7M7PTA1</accession>
<dbReference type="OrthoDB" id="10230087at2759"/>
<dbReference type="InParanoid" id="A0A7M7PTA1"/>
<keyword evidence="2" id="KW-1133">Transmembrane helix</keyword>
<feature type="transmembrane region" description="Helical" evidence="2">
    <location>
        <begin position="134"/>
        <end position="152"/>
    </location>
</feature>